<evidence type="ECO:0000256" key="1">
    <source>
        <dbReference type="ARBA" id="ARBA00022448"/>
    </source>
</evidence>
<comment type="caution">
    <text evidence="3">The sequence shown here is derived from an EMBL/GenBank/DDBJ whole genome shotgun (WGS) entry which is preliminary data.</text>
</comment>
<feature type="transmembrane region" description="Helical" evidence="2">
    <location>
        <begin position="55"/>
        <end position="78"/>
    </location>
</feature>
<name>A0A0E9LYI9_9BACT</name>
<dbReference type="GO" id="GO:0015297">
    <property type="term" value="F:antiporter activity"/>
    <property type="evidence" value="ECO:0007669"/>
    <property type="project" value="InterPro"/>
</dbReference>
<protein>
    <submittedName>
        <fullName evidence="3">Na+ driven multidrug efflux pump</fullName>
    </submittedName>
</protein>
<dbReference type="InterPro" id="IPR050222">
    <property type="entry name" value="MATE_MdtK"/>
</dbReference>
<feature type="transmembrane region" description="Helical" evidence="2">
    <location>
        <begin position="98"/>
        <end position="119"/>
    </location>
</feature>
<dbReference type="InterPro" id="IPR002528">
    <property type="entry name" value="MATE_fam"/>
</dbReference>
<dbReference type="PANTHER" id="PTHR43298">
    <property type="entry name" value="MULTIDRUG RESISTANCE PROTEIN NORM-RELATED"/>
    <property type="match status" value="1"/>
</dbReference>
<dbReference type="STRING" id="1236989.JCM15548_12457"/>
<keyword evidence="2" id="KW-0472">Membrane</keyword>
<evidence type="ECO:0000256" key="2">
    <source>
        <dbReference type="SAM" id="Phobius"/>
    </source>
</evidence>
<gene>
    <name evidence="3" type="ORF">JCM15548_12457</name>
</gene>
<dbReference type="PANTHER" id="PTHR43298:SF2">
    <property type="entry name" value="FMN_FAD EXPORTER YEEO-RELATED"/>
    <property type="match status" value="1"/>
</dbReference>
<evidence type="ECO:0000313" key="3">
    <source>
        <dbReference type="EMBL" id="GAO30201.1"/>
    </source>
</evidence>
<evidence type="ECO:0000313" key="4">
    <source>
        <dbReference type="Proteomes" id="UP000032900"/>
    </source>
</evidence>
<dbReference type="EMBL" id="BAZW01000019">
    <property type="protein sequence ID" value="GAO30201.1"/>
    <property type="molecule type" value="Genomic_DNA"/>
</dbReference>
<dbReference type="GO" id="GO:0042910">
    <property type="term" value="F:xenobiotic transmembrane transporter activity"/>
    <property type="evidence" value="ECO:0007669"/>
    <property type="project" value="InterPro"/>
</dbReference>
<keyword evidence="4" id="KW-1185">Reference proteome</keyword>
<dbReference type="AlphaFoldDB" id="A0A0E9LYI9"/>
<keyword evidence="2" id="KW-1133">Transmembrane helix</keyword>
<sequence length="174" mass="19059">MIWLGRVGEDAVAAVGVAGFYVWFGFSLLLITRVGAEVGVSQALGRKEPSTALRFIRHALFWALIISLVYALISFIWAPQLISVFGIASSVVNSDGSLYLRIVSLGFLFTFVNPTFAGIYNGMGNSRSPFLYMTAGVLLNLILDPVLIFGWWIFPEMGVSGAAGLHFCLSYWCF</sequence>
<keyword evidence="1" id="KW-0813">Transport</keyword>
<organism evidence="3 4">
    <name type="scientific">Geofilum rubicundum JCM 15548</name>
    <dbReference type="NCBI Taxonomy" id="1236989"/>
    <lineage>
        <taxon>Bacteria</taxon>
        <taxon>Pseudomonadati</taxon>
        <taxon>Bacteroidota</taxon>
        <taxon>Bacteroidia</taxon>
        <taxon>Marinilabiliales</taxon>
        <taxon>Marinilabiliaceae</taxon>
        <taxon>Geofilum</taxon>
    </lineage>
</organism>
<dbReference type="GO" id="GO:0005886">
    <property type="term" value="C:plasma membrane"/>
    <property type="evidence" value="ECO:0007669"/>
    <property type="project" value="TreeGrafter"/>
</dbReference>
<feature type="transmembrane region" description="Helical" evidence="2">
    <location>
        <begin position="12"/>
        <end position="34"/>
    </location>
</feature>
<proteinExistence type="predicted"/>
<reference evidence="3 4" key="1">
    <citation type="journal article" date="2015" name="Microbes Environ.">
        <title>Distribution and evolution of nitrogen fixation genes in the phylum bacteroidetes.</title>
        <authorList>
            <person name="Inoue J."/>
            <person name="Oshima K."/>
            <person name="Suda W."/>
            <person name="Sakamoto M."/>
            <person name="Iino T."/>
            <person name="Noda S."/>
            <person name="Hongoh Y."/>
            <person name="Hattori M."/>
            <person name="Ohkuma M."/>
        </authorList>
    </citation>
    <scope>NUCLEOTIDE SEQUENCE [LARGE SCALE GENOMIC DNA]</scope>
    <source>
        <strain evidence="3">JCM 15548</strain>
    </source>
</reference>
<feature type="transmembrane region" description="Helical" evidence="2">
    <location>
        <begin position="131"/>
        <end position="154"/>
    </location>
</feature>
<keyword evidence="2" id="KW-0812">Transmembrane</keyword>
<accession>A0A0E9LYI9</accession>
<dbReference type="Pfam" id="PF01554">
    <property type="entry name" value="MatE"/>
    <property type="match status" value="1"/>
</dbReference>
<dbReference type="Proteomes" id="UP000032900">
    <property type="component" value="Unassembled WGS sequence"/>
</dbReference>